<dbReference type="InterPro" id="IPR001757">
    <property type="entry name" value="P_typ_ATPase"/>
</dbReference>
<dbReference type="SUPFAM" id="SSF81660">
    <property type="entry name" value="Metal cation-transporting ATPase, ATP-binding domain N"/>
    <property type="match status" value="1"/>
</dbReference>
<feature type="region of interest" description="Disordered" evidence="7">
    <location>
        <begin position="1089"/>
        <end position="1189"/>
    </location>
</feature>
<feature type="compositionally biased region" description="Low complexity" evidence="7">
    <location>
        <begin position="1098"/>
        <end position="1109"/>
    </location>
</feature>
<feature type="region of interest" description="Disordered" evidence="7">
    <location>
        <begin position="1"/>
        <end position="44"/>
    </location>
</feature>
<feature type="region of interest" description="Disordered" evidence="7">
    <location>
        <begin position="204"/>
        <end position="223"/>
    </location>
</feature>
<dbReference type="Proteomes" id="UP000218209">
    <property type="component" value="Unassembled WGS sequence"/>
</dbReference>
<dbReference type="InterPro" id="IPR023214">
    <property type="entry name" value="HAD_sf"/>
</dbReference>
<feature type="transmembrane region" description="Helical" evidence="8">
    <location>
        <begin position="569"/>
        <end position="591"/>
    </location>
</feature>
<name>A0A1X6P6M5_PORUM</name>
<comment type="subcellular location">
    <subcellularLocation>
        <location evidence="1">Membrane</location>
        <topology evidence="1">Multi-pass membrane protein</topology>
    </subcellularLocation>
</comment>
<dbReference type="Gene3D" id="2.70.150.10">
    <property type="entry name" value="Calcium-transporting ATPase, cytoplasmic transduction domain A"/>
    <property type="match status" value="1"/>
</dbReference>
<sequence>MPRPRRVAAVDGCRPRRGGGRRQHRPPVDLEPMRSDRRRRSPRVAGGACVCRRGGAWRGAIVCHPPTATWWCRRRRAGGPAVPARCYSYWSGGPPPRPCRVGVCVGRPASPLSPTCVRSGRRVPPPTRVAPLTAPPARGQDAVGAAGAAGGFGAVGSVARARGRLLWRRQQRWGGGDAAAAAAAADGIGDALVGAVPRVSSARRSSAAGGDAPAAGGAAEDGSREVHLNDWARNAPFEFGDNAIRTTKYTWVSVLPKALYEQLRRVANLFFTAIAILSQVPGVSPTRPITNVLPLLVIVGFSFARDVYEDVRRGRSDAVTNTRPAYVLARRGAPTAAAGEALAADEARAVREAGLAPRRHVRLRRQDVAVGDVVLVRRGETFPADLVLLATAPVAGGVAYVSTANLDGESNLKRVSLPPALADGGVLGEADLDALTAVVTVQRPEPALHAFRGAMRVGGGPLLAVDADNMLLRDTTLRNTPYIYGGVLMTGVETKVALNMRQPPSKLGVLERQLNWIVIGLFLSLAVIVIIASVIAGVSQTRHGPDQWYMRGYRLESGSRRALLSLGSYMILFNTHVPVSLFVTLEFVRLLQGLFMNADRKMASRGRTLNAKSTNLNDQLGLVSVVLSDKTGTLTENEMHFVACSVGGSVLDARADPAAIGTALTDDGPAGADPETVGTLDDGNAARRLVLAMALCHDVVPEPVEAPDDDTAGAGTADAGRSSKATTAASRRAGRMLRLGRRGAGGAGPSTQPTDPPGSPGGSSAFHSWSSSDDGADGAPSVHDDGSRANSTARRSEATAMTIDRDAKLQYQGQSPDEVALVEAARDRGIILRDRSPRSVTVSLAIPGVEWGAAGFAGSGTTSDDGQAPDVTYEVLAELPFNSDRKRMSLVLRTPTGEVRLLTKGADTVMLPLLHGGGSAQAGEVGGGDAADGGDGAELSAEVSVAAAHLDRFAADGLRTLVFAQRRVSPGEFSDWHARYTAARNILDDSREAVVKALSAELECGLDLLAVTAVEDKLGYEVPETIAFLREAGMKIWVLTGDKRETAENIGYSARLLDAAMRVVHVQAATDASAEGQLQAILDSVGGGRVERTGKTFGPTDTSDASGGSSARGGDGGGDSGSPRTRPSSRRARVRQQLSAHGGWVRPRFHFTSDADGGDGGADEDGAPRSFRRSFPGMVRRRRSGRPSKGLAVAAAADVKATAAAAPDAAAAAGAPDVRQLSLIIDGASLAFALDRHADLLMAVADRCHTVICCRVTGLQKALVVRMVRQLRAESMTLAVGDGGNDVSMIQEAHIGVGIYGKEGTQAARASDFSISEMHHLRRLVAVHGRYSYVRQAGVINLSLYKAAAFTLTQVLFQFFCFWSAASLAESWLLTCFNLIFTAVTPLFFGLFEEDLRAETVLANPAAYASNRGGALLSWRSLFEYQVVYGVWHGVVIYFGLTLALAAINTPFGSGRDGGLFHLSLAVSLVVVLVVHIRFALSSRTLNVAVLAGLAFGVVSPLIIVPIVSLPFADGYQLEGVLPMLLSSASFWLALPLLLAAAFTVDFGVLVGRRVRKGGGGIVARLQRAEAGSAKRRARRPASPRAAA</sequence>
<feature type="transmembrane region" description="Helical" evidence="8">
    <location>
        <begin position="1460"/>
        <end position="1481"/>
    </location>
</feature>
<protein>
    <submittedName>
        <fullName evidence="11">Uncharacterized protein</fullName>
    </submittedName>
</protein>
<accession>A0A1X6P6M5</accession>
<dbReference type="GO" id="GO:0005524">
    <property type="term" value="F:ATP binding"/>
    <property type="evidence" value="ECO:0007669"/>
    <property type="project" value="InterPro"/>
</dbReference>
<dbReference type="InterPro" id="IPR032631">
    <property type="entry name" value="P-type_ATPase_N"/>
</dbReference>
<dbReference type="InterPro" id="IPR023299">
    <property type="entry name" value="ATPase_P-typ_cyto_dom_N"/>
</dbReference>
<evidence type="ECO:0000313" key="12">
    <source>
        <dbReference type="Proteomes" id="UP000218209"/>
    </source>
</evidence>
<dbReference type="Gene3D" id="3.40.50.1000">
    <property type="entry name" value="HAD superfamily/HAD-like"/>
    <property type="match status" value="3"/>
</dbReference>
<keyword evidence="3" id="KW-0479">Metal-binding</keyword>
<evidence type="ECO:0000256" key="6">
    <source>
        <dbReference type="ARBA" id="ARBA00023136"/>
    </source>
</evidence>
<dbReference type="Gene3D" id="1.20.1110.10">
    <property type="entry name" value="Calcium-transporting ATPase, transmembrane domain"/>
    <property type="match status" value="1"/>
</dbReference>
<evidence type="ECO:0000256" key="2">
    <source>
        <dbReference type="ARBA" id="ARBA00022692"/>
    </source>
</evidence>
<feature type="compositionally biased region" description="Basic residues" evidence="7">
    <location>
        <begin position="15"/>
        <end position="25"/>
    </location>
</feature>
<evidence type="ECO:0000259" key="9">
    <source>
        <dbReference type="Pfam" id="PF16209"/>
    </source>
</evidence>
<dbReference type="GO" id="GO:0005886">
    <property type="term" value="C:plasma membrane"/>
    <property type="evidence" value="ECO:0007669"/>
    <property type="project" value="TreeGrafter"/>
</dbReference>
<organism evidence="11 12">
    <name type="scientific">Porphyra umbilicalis</name>
    <name type="common">Purple laver</name>
    <name type="synonym">Red alga</name>
    <dbReference type="NCBI Taxonomy" id="2786"/>
    <lineage>
        <taxon>Eukaryota</taxon>
        <taxon>Rhodophyta</taxon>
        <taxon>Bangiophyceae</taxon>
        <taxon>Bangiales</taxon>
        <taxon>Bangiaceae</taxon>
        <taxon>Porphyra</taxon>
    </lineage>
</organism>
<dbReference type="NCBIfam" id="TIGR01494">
    <property type="entry name" value="ATPase_P-type"/>
    <property type="match status" value="1"/>
</dbReference>
<dbReference type="Gene3D" id="3.40.1110.10">
    <property type="entry name" value="Calcium-transporting ATPase, cytoplasmic domain N"/>
    <property type="match status" value="2"/>
</dbReference>
<dbReference type="SUPFAM" id="SSF81665">
    <property type="entry name" value="Calcium ATPase, transmembrane domain M"/>
    <property type="match status" value="1"/>
</dbReference>
<gene>
    <name evidence="11" type="ORF">BU14_0192s0022</name>
</gene>
<keyword evidence="12" id="KW-1185">Reference proteome</keyword>
<feature type="transmembrane region" description="Helical" evidence="8">
    <location>
        <begin position="1372"/>
        <end position="1392"/>
    </location>
</feature>
<evidence type="ECO:0000256" key="7">
    <source>
        <dbReference type="SAM" id="MobiDB-lite"/>
    </source>
</evidence>
<dbReference type="GO" id="GO:0045332">
    <property type="term" value="P:phospholipid translocation"/>
    <property type="evidence" value="ECO:0007669"/>
    <property type="project" value="TreeGrafter"/>
</dbReference>
<dbReference type="InterPro" id="IPR008250">
    <property type="entry name" value="ATPase_P-typ_transduc_dom_A_sf"/>
</dbReference>
<feature type="transmembrane region" description="Helical" evidence="8">
    <location>
        <begin position="1529"/>
        <end position="1551"/>
    </location>
</feature>
<keyword evidence="2 8" id="KW-0812">Transmembrane</keyword>
<dbReference type="Pfam" id="PF13246">
    <property type="entry name" value="Cation_ATPase"/>
    <property type="match status" value="1"/>
</dbReference>
<feature type="domain" description="P-type ATPase N-terminal" evidence="9">
    <location>
        <begin position="226"/>
        <end position="291"/>
    </location>
</feature>
<feature type="compositionally biased region" description="Low complexity" evidence="7">
    <location>
        <begin position="762"/>
        <end position="779"/>
    </location>
</feature>
<dbReference type="SUPFAM" id="SSF81653">
    <property type="entry name" value="Calcium ATPase, transduction domain A"/>
    <property type="match status" value="1"/>
</dbReference>
<feature type="compositionally biased region" description="Gly residues" evidence="7">
    <location>
        <begin position="1110"/>
        <end position="1120"/>
    </location>
</feature>
<dbReference type="PANTHER" id="PTHR24092">
    <property type="entry name" value="PROBABLE PHOSPHOLIPID-TRANSPORTING ATPASE"/>
    <property type="match status" value="1"/>
</dbReference>
<dbReference type="GO" id="GO:0140326">
    <property type="term" value="F:ATPase-coupled intramembrane lipid transporter activity"/>
    <property type="evidence" value="ECO:0007669"/>
    <property type="project" value="TreeGrafter"/>
</dbReference>
<feature type="region of interest" description="Disordered" evidence="7">
    <location>
        <begin position="702"/>
        <end position="797"/>
    </location>
</feature>
<feature type="compositionally biased region" description="Low complexity" evidence="7">
    <location>
        <begin position="712"/>
        <end position="731"/>
    </location>
</feature>
<evidence type="ECO:0000256" key="3">
    <source>
        <dbReference type="ARBA" id="ARBA00022723"/>
    </source>
</evidence>
<evidence type="ECO:0000256" key="4">
    <source>
        <dbReference type="ARBA" id="ARBA00022842"/>
    </source>
</evidence>
<evidence type="ECO:0000256" key="5">
    <source>
        <dbReference type="ARBA" id="ARBA00022989"/>
    </source>
</evidence>
<feature type="domain" description="P-type ATPase C-terminal" evidence="10">
    <location>
        <begin position="1308"/>
        <end position="1553"/>
    </location>
</feature>
<dbReference type="InterPro" id="IPR032630">
    <property type="entry name" value="P_typ_ATPase_c"/>
</dbReference>
<dbReference type="OrthoDB" id="377733at2759"/>
<feature type="transmembrane region" description="Helical" evidence="8">
    <location>
        <begin position="514"/>
        <end position="538"/>
    </location>
</feature>
<dbReference type="InterPro" id="IPR023298">
    <property type="entry name" value="ATPase_P-typ_TM_dom_sf"/>
</dbReference>
<proteinExistence type="predicted"/>
<evidence type="ECO:0000313" key="11">
    <source>
        <dbReference type="EMBL" id="OSX76405.1"/>
    </source>
</evidence>
<dbReference type="Pfam" id="PF16209">
    <property type="entry name" value="PhoLip_ATPase_N"/>
    <property type="match status" value="1"/>
</dbReference>
<keyword evidence="5 8" id="KW-1133">Transmembrane helix</keyword>
<dbReference type="SUPFAM" id="SSF56784">
    <property type="entry name" value="HAD-like"/>
    <property type="match status" value="1"/>
</dbReference>
<dbReference type="EMBL" id="KV918868">
    <property type="protein sequence ID" value="OSX76405.1"/>
    <property type="molecule type" value="Genomic_DNA"/>
</dbReference>
<evidence type="ECO:0000259" key="10">
    <source>
        <dbReference type="Pfam" id="PF16212"/>
    </source>
</evidence>
<dbReference type="InterPro" id="IPR036412">
    <property type="entry name" value="HAD-like_sf"/>
</dbReference>
<keyword evidence="4" id="KW-0460">Magnesium</keyword>
<dbReference type="InterPro" id="IPR018303">
    <property type="entry name" value="ATPase_P-typ_P_site"/>
</dbReference>
<evidence type="ECO:0000256" key="8">
    <source>
        <dbReference type="SAM" id="Phobius"/>
    </source>
</evidence>
<dbReference type="Pfam" id="PF16212">
    <property type="entry name" value="PhoLip_ATPase_C"/>
    <property type="match status" value="1"/>
</dbReference>
<feature type="compositionally biased region" description="Low complexity" evidence="7">
    <location>
        <begin position="204"/>
        <end position="220"/>
    </location>
</feature>
<feature type="transmembrane region" description="Helical" evidence="8">
    <location>
        <begin position="1488"/>
        <end position="1509"/>
    </location>
</feature>
<feature type="compositionally biased region" description="Basic and acidic residues" evidence="7">
    <location>
        <begin position="26"/>
        <end position="35"/>
    </location>
</feature>
<reference evidence="11 12" key="1">
    <citation type="submission" date="2017-03" db="EMBL/GenBank/DDBJ databases">
        <title>WGS assembly of Porphyra umbilicalis.</title>
        <authorList>
            <person name="Brawley S.H."/>
            <person name="Blouin N.A."/>
            <person name="Ficko-Blean E."/>
            <person name="Wheeler G.L."/>
            <person name="Lohr M."/>
            <person name="Goodson H.V."/>
            <person name="Jenkins J.W."/>
            <person name="Blaby-Haas C.E."/>
            <person name="Helliwell K.E."/>
            <person name="Chan C."/>
            <person name="Marriage T."/>
            <person name="Bhattacharya D."/>
            <person name="Klein A.S."/>
            <person name="Badis Y."/>
            <person name="Brodie J."/>
            <person name="Cao Y."/>
            <person name="Collen J."/>
            <person name="Dittami S.M."/>
            <person name="Gachon C.M."/>
            <person name="Green B.R."/>
            <person name="Karpowicz S."/>
            <person name="Kim J.W."/>
            <person name="Kudahl U."/>
            <person name="Lin S."/>
            <person name="Michel G."/>
            <person name="Mittag M."/>
            <person name="Olson B.J."/>
            <person name="Pangilinan J."/>
            <person name="Peng Y."/>
            <person name="Qiu H."/>
            <person name="Shu S."/>
            <person name="Singer J.T."/>
            <person name="Smith A.G."/>
            <person name="Sprecher B.N."/>
            <person name="Wagner V."/>
            <person name="Wang W."/>
            <person name="Wang Z.-Y."/>
            <person name="Yan J."/>
            <person name="Yarish C."/>
            <person name="Zoeuner-Riek S."/>
            <person name="Zhuang Y."/>
            <person name="Zou Y."/>
            <person name="Lindquist E.A."/>
            <person name="Grimwood J."/>
            <person name="Barry K."/>
            <person name="Rokhsar D.S."/>
            <person name="Schmutz J."/>
            <person name="Stiller J.W."/>
            <person name="Grossman A.R."/>
            <person name="Prochnik S.E."/>
        </authorList>
    </citation>
    <scope>NUCLEOTIDE SEQUENCE [LARGE SCALE GENOMIC DNA]</scope>
    <source>
        <strain evidence="11">4086291</strain>
    </source>
</reference>
<dbReference type="GO" id="GO:0016887">
    <property type="term" value="F:ATP hydrolysis activity"/>
    <property type="evidence" value="ECO:0007669"/>
    <property type="project" value="InterPro"/>
</dbReference>
<feature type="transmembrane region" description="Helical" evidence="8">
    <location>
        <begin position="1427"/>
        <end position="1448"/>
    </location>
</feature>
<dbReference type="PANTHER" id="PTHR24092:SF150">
    <property type="entry name" value="PHOSPHOLIPID-TRANSPORTING ATPASE"/>
    <property type="match status" value="1"/>
</dbReference>
<keyword evidence="6 8" id="KW-0472">Membrane</keyword>
<feature type="compositionally biased region" description="Basic residues" evidence="7">
    <location>
        <begin position="732"/>
        <end position="741"/>
    </location>
</feature>
<dbReference type="GO" id="GO:0046872">
    <property type="term" value="F:metal ion binding"/>
    <property type="evidence" value="ECO:0007669"/>
    <property type="project" value="UniProtKB-KW"/>
</dbReference>
<evidence type="ECO:0000256" key="1">
    <source>
        <dbReference type="ARBA" id="ARBA00004141"/>
    </source>
</evidence>
<dbReference type="PROSITE" id="PS00154">
    <property type="entry name" value="ATPASE_E1_E2"/>
    <property type="match status" value="1"/>
</dbReference>